<keyword evidence="5 13" id="KW-0808">Transferase</keyword>
<evidence type="ECO:0000256" key="8">
    <source>
        <dbReference type="ARBA" id="ARBA00022777"/>
    </source>
</evidence>
<accession>A0ABR1AFE5</accession>
<dbReference type="InterPro" id="IPR015806">
    <property type="entry name" value="Pyrv_Knase_insert_dom_sf"/>
</dbReference>
<dbReference type="InterPro" id="IPR001697">
    <property type="entry name" value="Pyr_Knase"/>
</dbReference>
<dbReference type="EMBL" id="JAWJWF010000051">
    <property type="protein sequence ID" value="KAK6617518.1"/>
    <property type="molecule type" value="Genomic_DNA"/>
</dbReference>
<evidence type="ECO:0000256" key="5">
    <source>
        <dbReference type="ARBA" id="ARBA00022679"/>
    </source>
</evidence>
<dbReference type="InterPro" id="IPR015793">
    <property type="entry name" value="Pyrv_Knase_brl"/>
</dbReference>
<proteinExistence type="inferred from homology"/>
<name>A0ABR1AFE5_POLSC</name>
<dbReference type="Gene3D" id="3.40.1380.20">
    <property type="entry name" value="Pyruvate kinase, C-terminal domain"/>
    <property type="match status" value="1"/>
</dbReference>
<keyword evidence="9" id="KW-0067">ATP-binding</keyword>
<feature type="compositionally biased region" description="Low complexity" evidence="15">
    <location>
        <begin position="36"/>
        <end position="45"/>
    </location>
</feature>
<dbReference type="PANTHER" id="PTHR11817">
    <property type="entry name" value="PYRUVATE KINASE"/>
    <property type="match status" value="1"/>
</dbReference>
<evidence type="ECO:0000256" key="6">
    <source>
        <dbReference type="ARBA" id="ARBA00022723"/>
    </source>
</evidence>
<sequence>MAADDSVGSLEEESLKRKERLKALKRKFETAEIENESTSNENSNSVDLPKPKFRSYRPQDEKLKEQIIEDAKPGNVEIEVKEQLEAASSKVVIDELDISNLAPRKPDWDLKRDLAKKLEKLERRTNRAIAELIRERLKNEITNLDMGPNIPADKETKTSKLEGISLQDADVTENEGELYGEEIEGEAYVPDFVCIKNESIEEICESESVSCSEARTTTGNILHRLVKDPYNRRPPCLAKWPTYTSKSNFEENIHQYRAAQQPTPLTQMCSLRITSDPNTFRQPAIVGTIGPSSTSVQDIMELLEAGMNVARISMAHINQCNMVETFRNVLEASNRNTTLKDYNIPITVMMDLKGPEIRTGRIDPSRIKGNGPPQLLIKESSFVKLTTEQIFEEKCTDKVIYLNYPGLIKQIMRENPIYISDGQIKLRVDLIEANSVLCYVENGGILKNYQKVHIPMLPSLLPAISNYDLECLNLAVEMDVDVVVVPMTRNSEVIKQVKKTLGETDRGKTILVFAKISSYEGLENIDNILKVADGIVIQKDDLSLEILPEKVFVAQKQIIAKCNRVRKPVLCTAELSSSKTTNNATRRVEINDISNAIIDGADGVIVITETALGDDGVDIVSQLSKVLREAEATTMQTPYIADLSKELVPAIEPNSAVALAAVQISNKIQASAILTVTTSGKTAQQLSWFRPRRPVIAITRVGRVARQMNLWRAVLPLHYVAPVLQDWFQDVKARFEYGISYGRNQKIIESGDLLVLVSGYRKKSGFTNCIRIVFASVEVTNGITDNVSSYYSEASKESSNIA</sequence>
<evidence type="ECO:0000259" key="17">
    <source>
        <dbReference type="Pfam" id="PF02887"/>
    </source>
</evidence>
<keyword evidence="19" id="KW-1185">Reference proteome</keyword>
<evidence type="ECO:0000313" key="18">
    <source>
        <dbReference type="EMBL" id="KAK6617518.1"/>
    </source>
</evidence>
<feature type="coiled-coil region" evidence="14">
    <location>
        <begin position="111"/>
        <end position="138"/>
    </location>
</feature>
<dbReference type="Pfam" id="PF00224">
    <property type="entry name" value="PK"/>
    <property type="match status" value="1"/>
</dbReference>
<evidence type="ECO:0000256" key="14">
    <source>
        <dbReference type="SAM" id="Coils"/>
    </source>
</evidence>
<evidence type="ECO:0000256" key="1">
    <source>
        <dbReference type="ARBA" id="ARBA00001958"/>
    </source>
</evidence>
<evidence type="ECO:0000256" key="9">
    <source>
        <dbReference type="ARBA" id="ARBA00022840"/>
    </source>
</evidence>
<dbReference type="Pfam" id="PF02887">
    <property type="entry name" value="PK_C"/>
    <property type="match status" value="1"/>
</dbReference>
<keyword evidence="6" id="KW-0479">Metal-binding</keyword>
<evidence type="ECO:0000256" key="10">
    <source>
        <dbReference type="ARBA" id="ARBA00022842"/>
    </source>
</evidence>
<dbReference type="EC" id="2.7.1.40" evidence="4 13"/>
<evidence type="ECO:0000256" key="2">
    <source>
        <dbReference type="ARBA" id="ARBA00004997"/>
    </source>
</evidence>
<keyword evidence="12" id="KW-0670">Pyruvate</keyword>
<evidence type="ECO:0000256" key="7">
    <source>
        <dbReference type="ARBA" id="ARBA00022741"/>
    </source>
</evidence>
<organism evidence="18 19">
    <name type="scientific">Polyplax serrata</name>
    <name type="common">Common mouse louse</name>
    <dbReference type="NCBI Taxonomy" id="468196"/>
    <lineage>
        <taxon>Eukaryota</taxon>
        <taxon>Metazoa</taxon>
        <taxon>Ecdysozoa</taxon>
        <taxon>Arthropoda</taxon>
        <taxon>Hexapoda</taxon>
        <taxon>Insecta</taxon>
        <taxon>Pterygota</taxon>
        <taxon>Neoptera</taxon>
        <taxon>Paraneoptera</taxon>
        <taxon>Psocodea</taxon>
        <taxon>Troctomorpha</taxon>
        <taxon>Phthiraptera</taxon>
        <taxon>Anoplura</taxon>
        <taxon>Polyplacidae</taxon>
        <taxon>Polyplax</taxon>
    </lineage>
</organism>
<comment type="similarity">
    <text evidence="3 13">Belongs to the pyruvate kinase family.</text>
</comment>
<dbReference type="InterPro" id="IPR011037">
    <property type="entry name" value="Pyrv_Knase-like_insert_dom_sf"/>
</dbReference>
<comment type="caution">
    <text evidence="18">The sequence shown here is derived from an EMBL/GenBank/DDBJ whole genome shotgun (WGS) entry which is preliminary data.</text>
</comment>
<evidence type="ECO:0000256" key="3">
    <source>
        <dbReference type="ARBA" id="ARBA00008663"/>
    </source>
</evidence>
<evidence type="ECO:0000313" key="19">
    <source>
        <dbReference type="Proteomes" id="UP001359485"/>
    </source>
</evidence>
<dbReference type="SUPFAM" id="SSF52935">
    <property type="entry name" value="PK C-terminal domain-like"/>
    <property type="match status" value="1"/>
</dbReference>
<dbReference type="SUPFAM" id="SSF50800">
    <property type="entry name" value="PK beta-barrel domain-like"/>
    <property type="match status" value="1"/>
</dbReference>
<keyword evidence="7" id="KW-0547">Nucleotide-binding</keyword>
<feature type="domain" description="Pyruvate kinase C-terminal" evidence="17">
    <location>
        <begin position="656"/>
        <end position="773"/>
    </location>
</feature>
<dbReference type="Pfam" id="PF08315">
    <property type="entry name" value="cwf18"/>
    <property type="match status" value="1"/>
</dbReference>
<evidence type="ECO:0000256" key="4">
    <source>
        <dbReference type="ARBA" id="ARBA00012142"/>
    </source>
</evidence>
<dbReference type="InterPro" id="IPR040442">
    <property type="entry name" value="Pyrv_kinase-like_dom_sf"/>
</dbReference>
<reference evidence="18 19" key="1">
    <citation type="submission" date="2023-09" db="EMBL/GenBank/DDBJ databases">
        <title>Genomes of two closely related lineages of the louse Polyplax serrata with different host specificities.</title>
        <authorList>
            <person name="Martinu J."/>
            <person name="Tarabai H."/>
            <person name="Stefka J."/>
            <person name="Hypsa V."/>
        </authorList>
    </citation>
    <scope>NUCLEOTIDE SEQUENCE [LARGE SCALE GENOMIC DNA]</scope>
    <source>
        <strain evidence="18">98ZLc_SE</strain>
    </source>
</reference>
<dbReference type="Gene3D" id="2.40.33.10">
    <property type="entry name" value="PK beta-barrel domain-like"/>
    <property type="match status" value="1"/>
</dbReference>
<evidence type="ECO:0000256" key="15">
    <source>
        <dbReference type="SAM" id="MobiDB-lite"/>
    </source>
</evidence>
<keyword evidence="11 13" id="KW-0324">Glycolysis</keyword>
<comment type="pathway">
    <text evidence="2 13">Carbohydrate degradation; glycolysis; pyruvate from D-glyceraldehyde 3-phosphate: step 5/5.</text>
</comment>
<keyword evidence="14" id="KW-0175">Coiled coil</keyword>
<evidence type="ECO:0000256" key="13">
    <source>
        <dbReference type="RuleBase" id="RU000504"/>
    </source>
</evidence>
<comment type="cofactor">
    <cofactor evidence="1">
        <name>K(+)</name>
        <dbReference type="ChEBI" id="CHEBI:29103"/>
    </cofactor>
</comment>
<keyword evidence="10 13" id="KW-0460">Magnesium</keyword>
<keyword evidence="8 13" id="KW-0418">Kinase</keyword>
<dbReference type="InterPro" id="IPR015795">
    <property type="entry name" value="Pyrv_Knase_C"/>
</dbReference>
<protein>
    <recommendedName>
        <fullName evidence="4 13">Pyruvate kinase</fullName>
        <ecNumber evidence="4 13">2.7.1.40</ecNumber>
    </recommendedName>
</protein>
<feature type="region of interest" description="Disordered" evidence="15">
    <location>
        <begin position="28"/>
        <end position="61"/>
    </location>
</feature>
<dbReference type="Proteomes" id="UP001359485">
    <property type="component" value="Unassembled WGS sequence"/>
</dbReference>
<dbReference type="InterPro" id="IPR036918">
    <property type="entry name" value="Pyrv_Knase_C_sf"/>
</dbReference>
<dbReference type="SUPFAM" id="SSF51621">
    <property type="entry name" value="Phosphoenolpyruvate/pyruvate domain"/>
    <property type="match status" value="1"/>
</dbReference>
<evidence type="ECO:0000256" key="12">
    <source>
        <dbReference type="ARBA" id="ARBA00023317"/>
    </source>
</evidence>
<dbReference type="Gene3D" id="3.20.20.60">
    <property type="entry name" value="Phosphoenolpyruvate-binding domains"/>
    <property type="match status" value="1"/>
</dbReference>
<feature type="domain" description="Pyruvate kinase barrel" evidence="16">
    <location>
        <begin position="281"/>
        <end position="614"/>
    </location>
</feature>
<evidence type="ECO:0000259" key="16">
    <source>
        <dbReference type="Pfam" id="PF00224"/>
    </source>
</evidence>
<gene>
    <name evidence="18" type="ORF">RUM44_005106</name>
</gene>
<evidence type="ECO:0000256" key="11">
    <source>
        <dbReference type="ARBA" id="ARBA00023152"/>
    </source>
</evidence>
<dbReference type="InterPro" id="IPR015813">
    <property type="entry name" value="Pyrv/PenolPyrv_kinase-like_dom"/>
</dbReference>
<dbReference type="PRINTS" id="PR01050">
    <property type="entry name" value="PYRUVTKNASE"/>
</dbReference>
<dbReference type="NCBIfam" id="TIGR01064">
    <property type="entry name" value="pyruv_kin"/>
    <property type="match status" value="1"/>
</dbReference>
<dbReference type="InterPro" id="IPR013169">
    <property type="entry name" value="mRNA_splic_Cwf18-like"/>
</dbReference>
<comment type="catalytic activity">
    <reaction evidence="13">
        <text>pyruvate + ATP = phosphoenolpyruvate + ADP + H(+)</text>
        <dbReference type="Rhea" id="RHEA:18157"/>
        <dbReference type="ChEBI" id="CHEBI:15361"/>
        <dbReference type="ChEBI" id="CHEBI:15378"/>
        <dbReference type="ChEBI" id="CHEBI:30616"/>
        <dbReference type="ChEBI" id="CHEBI:58702"/>
        <dbReference type="ChEBI" id="CHEBI:456216"/>
        <dbReference type="EC" id="2.7.1.40"/>
    </reaction>
</comment>